<dbReference type="AlphaFoldDB" id="A0A7X1FYD2"/>
<comment type="caution">
    <text evidence="1">The sequence shown here is derived from an EMBL/GenBank/DDBJ whole genome shotgun (WGS) entry which is preliminary data.</text>
</comment>
<dbReference type="RefSeq" id="WP_185678531.1">
    <property type="nucleotide sequence ID" value="NZ_JACLAX010000004.1"/>
</dbReference>
<reference evidence="1 2" key="1">
    <citation type="submission" date="2020-08" db="EMBL/GenBank/DDBJ databases">
        <title>The genome sequence of type strain Novosphingobium piscinae KCTC 42194.</title>
        <authorList>
            <person name="Liu Y."/>
        </authorList>
    </citation>
    <scope>NUCLEOTIDE SEQUENCE [LARGE SCALE GENOMIC DNA]</scope>
    <source>
        <strain evidence="1 2">KCTC 42194</strain>
    </source>
</reference>
<dbReference type="InterPro" id="IPR007344">
    <property type="entry name" value="GrpB/CoaE"/>
</dbReference>
<evidence type="ECO:0000313" key="2">
    <source>
        <dbReference type="Proteomes" id="UP000551327"/>
    </source>
</evidence>
<dbReference type="SUPFAM" id="SSF81301">
    <property type="entry name" value="Nucleotidyltransferase"/>
    <property type="match status" value="1"/>
</dbReference>
<accession>A0A7X1FYD2</accession>
<dbReference type="EMBL" id="JACLAX010000004">
    <property type="protein sequence ID" value="MBC2668647.1"/>
    <property type="molecule type" value="Genomic_DNA"/>
</dbReference>
<dbReference type="PANTHER" id="PTHR34822:SF1">
    <property type="entry name" value="GRPB FAMILY PROTEIN"/>
    <property type="match status" value="1"/>
</dbReference>
<proteinExistence type="predicted"/>
<protein>
    <submittedName>
        <fullName evidence="1">GrpB family protein</fullName>
    </submittedName>
</protein>
<evidence type="ECO:0000313" key="1">
    <source>
        <dbReference type="EMBL" id="MBC2668647.1"/>
    </source>
</evidence>
<organism evidence="1 2">
    <name type="scientific">Novosphingobium piscinae</name>
    <dbReference type="NCBI Taxonomy" id="1507448"/>
    <lineage>
        <taxon>Bacteria</taxon>
        <taxon>Pseudomonadati</taxon>
        <taxon>Pseudomonadota</taxon>
        <taxon>Alphaproteobacteria</taxon>
        <taxon>Sphingomonadales</taxon>
        <taxon>Sphingomonadaceae</taxon>
        <taxon>Novosphingobium</taxon>
    </lineage>
</organism>
<gene>
    <name evidence="1" type="ORF">H7F53_05800</name>
</gene>
<dbReference type="InterPro" id="IPR043519">
    <property type="entry name" value="NT_sf"/>
</dbReference>
<dbReference type="Proteomes" id="UP000551327">
    <property type="component" value="Unassembled WGS sequence"/>
</dbReference>
<dbReference type="Gene3D" id="3.30.460.10">
    <property type="entry name" value="Beta Polymerase, domain 2"/>
    <property type="match status" value="1"/>
</dbReference>
<keyword evidence="2" id="KW-1185">Reference proteome</keyword>
<dbReference type="PANTHER" id="PTHR34822">
    <property type="entry name" value="GRPB DOMAIN PROTEIN (AFU_ORTHOLOGUE AFUA_1G01530)"/>
    <property type="match status" value="1"/>
</dbReference>
<dbReference type="Pfam" id="PF04229">
    <property type="entry name" value="GrpB"/>
    <property type="match status" value="1"/>
</dbReference>
<name>A0A7X1FYD2_9SPHN</name>
<sequence length="187" mass="19832">MGKVLRLVPYRADWTERYRAIADRLAPVIPAGAALHHIGSTAIPGMAAKDVIDLQLTVDRLGDLAADRLAGLGFVARPGRVDHVPAGAGCDAADCAKLYFTLAAPAAHLHVRERGRSNQRYALLFRDYLRADPAAAAAYQAVKLALIEATGGDPLAYGAIKDPVCDGIIAAAERWARSVGWRVPDAG</sequence>